<dbReference type="PATRIC" id="fig|1307.1317.peg.200"/>
<evidence type="ECO:0000313" key="5">
    <source>
        <dbReference type="Proteomes" id="UP000071601"/>
    </source>
</evidence>
<evidence type="ECO:0000313" key="2">
    <source>
        <dbReference type="EMBL" id="CYX36575.1"/>
    </source>
</evidence>
<organism evidence="3 7">
    <name type="scientific">Streptococcus suis</name>
    <dbReference type="NCBI Taxonomy" id="1307"/>
    <lineage>
        <taxon>Bacteria</taxon>
        <taxon>Bacillati</taxon>
        <taxon>Bacillota</taxon>
        <taxon>Bacilli</taxon>
        <taxon>Lactobacillales</taxon>
        <taxon>Streptococcaceae</taxon>
        <taxon>Streptococcus</taxon>
    </lineage>
</organism>
<dbReference type="EMBL" id="FILR01000004">
    <property type="protein sequence ID" value="CYX36575.1"/>
    <property type="molecule type" value="Genomic_DNA"/>
</dbReference>
<dbReference type="Proteomes" id="UP000516797">
    <property type="component" value="Chromosome"/>
</dbReference>
<name>A0A0Z8HE98_STRSU</name>
<evidence type="ECO:0000313" key="8">
    <source>
        <dbReference type="Proteomes" id="UP000516797"/>
    </source>
</evidence>
<gene>
    <name evidence="1" type="ORF">ERS132370_01533</name>
    <name evidence="2" type="ORF">ERS132525_00611</name>
    <name evidence="3" type="ORF">ERS156295_01494</name>
    <name evidence="4" type="ORF">SSU1300283_00830</name>
</gene>
<dbReference type="Proteomes" id="UP000075081">
    <property type="component" value="Unassembled WGS sequence"/>
</dbReference>
<evidence type="ECO:0000313" key="1">
    <source>
        <dbReference type="EMBL" id="CYW00831.1"/>
    </source>
</evidence>
<evidence type="ECO:0008006" key="9">
    <source>
        <dbReference type="Google" id="ProtNLM"/>
    </source>
</evidence>
<dbReference type="EMBL" id="CP058741">
    <property type="protein sequence ID" value="QOE28152.1"/>
    <property type="molecule type" value="Genomic_DNA"/>
</dbReference>
<evidence type="ECO:0000313" key="4">
    <source>
        <dbReference type="EMBL" id="QOE28152.1"/>
    </source>
</evidence>
<evidence type="ECO:0000313" key="6">
    <source>
        <dbReference type="Proteomes" id="UP000072933"/>
    </source>
</evidence>
<dbReference type="EMBL" id="FIID01000017">
    <property type="protein sequence ID" value="CYW00831.1"/>
    <property type="molecule type" value="Genomic_DNA"/>
</dbReference>
<dbReference type="Proteomes" id="UP000071601">
    <property type="component" value="Unassembled WGS sequence"/>
</dbReference>
<proteinExistence type="predicted"/>
<sequence>MIVSEIPTKMKMFRNSKKSKLFIQKINELLSDSELKLSKALKFQLLEAMELCEKGSKISYLSYKIYPWVLEELALNRIQSDKLKMFKRYLEQERWKYYFGSALGMAFTSIR</sequence>
<dbReference type="AlphaFoldDB" id="A0A0Z8HE98"/>
<accession>A0A0Z8HE98</accession>
<reference evidence="5 6" key="1">
    <citation type="submission" date="2016-02" db="EMBL/GenBank/DDBJ databases">
        <authorList>
            <consortium name="Pathogen Informatics"/>
        </authorList>
    </citation>
    <scope>NUCLEOTIDE SEQUENCE [LARGE SCALE GENOMIC DNA]</scope>
    <source>
        <strain evidence="3 7">FX230</strain>
        <strain evidence="1 6">LSS8</strain>
        <strain evidence="2 5">SS985</strain>
    </source>
</reference>
<dbReference type="EMBL" id="FISW01000007">
    <property type="protein sequence ID" value="CZB23929.1"/>
    <property type="molecule type" value="Genomic_DNA"/>
</dbReference>
<dbReference type="Proteomes" id="UP000072933">
    <property type="component" value="Unassembled WGS sequence"/>
</dbReference>
<reference evidence="4 8" key="2">
    <citation type="submission" date="2020-07" db="EMBL/GenBank/DDBJ databases">
        <title>Complete genome sequences of Streptococcus suis pig pathogenic strain 10, 13-00283-02 and 16085/3b.</title>
        <authorList>
            <person name="Bunk B."/>
            <person name="Jakobczak B."/>
            <person name="Florian V."/>
            <person name="Dittmar D."/>
            <person name="Maeder U."/>
            <person name="Jarek M."/>
            <person name="Baums C.G."/>
            <person name="Haeussler S."/>
            <person name="Voelker U."/>
            <person name="Michalik S."/>
        </authorList>
    </citation>
    <scope>NUCLEOTIDE SEQUENCE [LARGE SCALE GENOMIC DNA]</scope>
    <source>
        <strain evidence="4 8">13-00283-02</strain>
    </source>
</reference>
<evidence type="ECO:0000313" key="3">
    <source>
        <dbReference type="EMBL" id="CZB23929.1"/>
    </source>
</evidence>
<evidence type="ECO:0000313" key="7">
    <source>
        <dbReference type="Proteomes" id="UP000075081"/>
    </source>
</evidence>
<protein>
    <recommendedName>
        <fullName evidence="9">Bacteriocin immunity protein</fullName>
    </recommendedName>
</protein>